<sequence>NRQNLKTLCDKLINFEITIEEVLAEVSSDVEVTPGSDVHRGTSDETVDSTTSEMNNATKARATEIFSTMADDERETNESVLESKLYHQEEMISQLKRQLDDITFLTNNLSRSSQNNIKYELHQPTIDFEFPIIEQTPPGAGLPNPKCFKPTMIELVLGYGILLAQRQLDEAISSSGLSPTKLMRNLISIFFTQSVLATSSCCGSRLNQALDEDVVAACIKFVESKYSVAKSVLVEAINDECSTARRKMKKKDAITINN</sequence>
<dbReference type="PROSITE" id="PS51457">
    <property type="entry name" value="BEN"/>
    <property type="match status" value="1"/>
</dbReference>
<dbReference type="InterPro" id="IPR018379">
    <property type="entry name" value="BEN_domain"/>
</dbReference>
<dbReference type="OrthoDB" id="10071220at2759"/>
<feature type="region of interest" description="Disordered" evidence="1">
    <location>
        <begin position="33"/>
        <end position="54"/>
    </location>
</feature>
<organism evidence="3">
    <name type="scientific">Amphimedon queenslandica</name>
    <name type="common">Sponge</name>
    <dbReference type="NCBI Taxonomy" id="400682"/>
    <lineage>
        <taxon>Eukaryota</taxon>
        <taxon>Metazoa</taxon>
        <taxon>Porifera</taxon>
        <taxon>Demospongiae</taxon>
        <taxon>Heteroscleromorpha</taxon>
        <taxon>Haplosclerida</taxon>
        <taxon>Niphatidae</taxon>
        <taxon>Amphimedon</taxon>
    </lineage>
</organism>
<dbReference type="InParanoid" id="A0A1X7VJT0"/>
<protein>
    <recommendedName>
        <fullName evidence="2">BEN domain-containing protein</fullName>
    </recommendedName>
</protein>
<evidence type="ECO:0000256" key="1">
    <source>
        <dbReference type="SAM" id="MobiDB-lite"/>
    </source>
</evidence>
<feature type="domain" description="BEN" evidence="2">
    <location>
        <begin position="158"/>
        <end position="248"/>
    </location>
</feature>
<reference evidence="3" key="1">
    <citation type="submission" date="2017-05" db="UniProtKB">
        <authorList>
            <consortium name="EnsemblMetazoa"/>
        </authorList>
    </citation>
    <scope>IDENTIFICATION</scope>
</reference>
<dbReference type="Gene3D" id="1.10.10.2590">
    <property type="entry name" value="BEN domain"/>
    <property type="match status" value="1"/>
</dbReference>
<evidence type="ECO:0000313" key="3">
    <source>
        <dbReference type="EnsemblMetazoa" id="Aqu2.1.40070_001"/>
    </source>
</evidence>
<dbReference type="GO" id="GO:0003677">
    <property type="term" value="F:DNA binding"/>
    <property type="evidence" value="ECO:0007669"/>
    <property type="project" value="InterPro"/>
</dbReference>
<dbReference type="EnsemblMetazoa" id="Aqu2.1.40070_001">
    <property type="protein sequence ID" value="Aqu2.1.40070_001"/>
    <property type="gene ID" value="Aqu2.1.40070"/>
</dbReference>
<dbReference type="SMART" id="SM01025">
    <property type="entry name" value="BEN"/>
    <property type="match status" value="1"/>
</dbReference>
<evidence type="ECO:0000259" key="2">
    <source>
        <dbReference type="PROSITE" id="PS51457"/>
    </source>
</evidence>
<dbReference type="AlphaFoldDB" id="A0A1X7VJT0"/>
<name>A0A1X7VJT0_AMPQE</name>
<proteinExistence type="predicted"/>
<accession>A0A1X7VJT0</accession>